<dbReference type="InterPro" id="IPR008999">
    <property type="entry name" value="Actin-crosslinking"/>
</dbReference>
<evidence type="ECO:0000313" key="6">
    <source>
        <dbReference type="Proteomes" id="UP000192939"/>
    </source>
</evidence>
<dbReference type="InterPro" id="IPR001764">
    <property type="entry name" value="Glyco_hydro_3_N"/>
</dbReference>
<dbReference type="InterPro" id="IPR044993">
    <property type="entry name" value="BXL"/>
</dbReference>
<dbReference type="Proteomes" id="UP000192939">
    <property type="component" value="Unassembled WGS sequence"/>
</dbReference>
<gene>
    <name evidence="5" type="ORF">SAMN02744124_00071</name>
</gene>
<dbReference type="SUPFAM" id="SSF49785">
    <property type="entry name" value="Galactose-binding domain-like"/>
    <property type="match status" value="1"/>
</dbReference>
<dbReference type="Gene3D" id="3.40.50.1700">
    <property type="entry name" value="Glycoside hydrolase family 3 C-terminal domain"/>
    <property type="match status" value="1"/>
</dbReference>
<dbReference type="RefSeq" id="WP_085278025.1">
    <property type="nucleotide sequence ID" value="NZ_FXAE01000001.1"/>
</dbReference>
<name>A0ABY1LRI4_9BACL</name>
<dbReference type="Pfam" id="PF01915">
    <property type="entry name" value="Glyco_hydro_3_C"/>
    <property type="match status" value="1"/>
</dbReference>
<keyword evidence="6" id="KW-1185">Reference proteome</keyword>
<dbReference type="CDD" id="cd23343">
    <property type="entry name" value="beta-trefoil_FSCN_BglX-like"/>
    <property type="match status" value="1"/>
</dbReference>
<dbReference type="Gene3D" id="2.60.120.380">
    <property type="match status" value="1"/>
</dbReference>
<evidence type="ECO:0000313" key="5">
    <source>
        <dbReference type="EMBL" id="SME90561.1"/>
    </source>
</evidence>
<dbReference type="EMBL" id="FXAE01000001">
    <property type="protein sequence ID" value="SME90561.1"/>
    <property type="molecule type" value="Genomic_DNA"/>
</dbReference>
<dbReference type="InterPro" id="IPR036881">
    <property type="entry name" value="Glyco_hydro_3_C_sf"/>
</dbReference>
<dbReference type="InterPro" id="IPR026891">
    <property type="entry name" value="Fn3-like"/>
</dbReference>
<evidence type="ECO:0000256" key="1">
    <source>
        <dbReference type="ARBA" id="ARBA00005336"/>
    </source>
</evidence>
<organism evidence="5 6">
    <name type="scientific">Paenibacillus barengoltzii J12</name>
    <dbReference type="NCBI Taxonomy" id="935846"/>
    <lineage>
        <taxon>Bacteria</taxon>
        <taxon>Bacillati</taxon>
        <taxon>Bacillota</taxon>
        <taxon>Bacilli</taxon>
        <taxon>Bacillales</taxon>
        <taxon>Paenibacillaceae</taxon>
        <taxon>Paenibacillus</taxon>
    </lineage>
</organism>
<comment type="caution">
    <text evidence="5">The sequence shown here is derived from an EMBL/GenBank/DDBJ whole genome shotgun (WGS) entry which is preliminary data.</text>
</comment>
<protein>
    <submittedName>
        <fullName evidence="5">Exo-1,4-beta-glucosidase</fullName>
    </submittedName>
</protein>
<keyword evidence="2" id="KW-0732">Signal</keyword>
<evidence type="ECO:0000256" key="3">
    <source>
        <dbReference type="ARBA" id="ARBA00022801"/>
    </source>
</evidence>
<dbReference type="SMART" id="SM01217">
    <property type="entry name" value="Fn3_like"/>
    <property type="match status" value="1"/>
</dbReference>
<dbReference type="SUPFAM" id="SSF52279">
    <property type="entry name" value="Beta-D-glucan exohydrolase, C-terminal domain"/>
    <property type="match status" value="1"/>
</dbReference>
<dbReference type="Gene3D" id="2.60.120.260">
    <property type="entry name" value="Galactose-binding domain-like"/>
    <property type="match status" value="1"/>
</dbReference>
<comment type="similarity">
    <text evidence="1">Belongs to the glycosyl hydrolase 3 family.</text>
</comment>
<sequence>MTGNKYQYPFQNPDLPLAERVDDLISRFTLDEKIELMCQFQTEVPRLGVKKYKHGTEGAHGVAWLGEATSFPQNTGLACTWNLELMRQIGSVIGDEARVYFQRNPEVNGLTIWAPTVDMERDPRWGRTEEAYGEDPYLTGALTTELVKGLQGDHPFYYKAVATLKHFYANNNEIGRGSESVSIDPRNKREYYLKAFERTFREGRAGSMMTAYNGINGMPCNLNSEVNEIVKGEWEMDGFVVGDAGDVMGTVLDHKYVESYAEAVAGSIKAGIDSMTDEQPIMFQALRNALEQGLLAESDLDRALRNAFRVRFRLGEFDPEERNPYSRVPEEKLCAPEHTALALRASREAIVLLKNEGLLPLPQTLGSIAVVGPLANEAYTDWYSGTPPYRVTPLQGIKEKMGDRPVLFGTGSDRIRLRSALTGKYVRITSGEGAEAVLEATGENAADAAVFERNDWGWGSITLRSVESGKFVTETDSGLLMAMANEASGWFVKEVFDLRPASNGKVEMKAWNGRPIILNERGGLIAVGENVFDNTVKVDRRLPGEQWIVEVVENGIEQAVEAAKSAETAVVVVGNNPFINAKETIDRVDIVLPPAQQALIQAVKAANPNTVVVIVGSYPFALNWENEHVPSILFTSHSAQELGHAVTDVLFGDYNPAGRLNMTWYQSVDQLPDIMDYDIIKGKRTYQYFDGEVLYPFGHGLSYTTFEYSNLALDRTQVDQEGEVQISFDVRNTGNIAGDEVPQLYVRIGQSRVPRPLKTLKGFTRLHLQSGETQRVTFALKAEELAFWDVTRDRYCVESGEYTVMVGSSSGQIALTTTLQVDGETVPPRSLREPVRAVNYDDYEEVYLDECREGGDSIRLKGERGWIAFRDVELDEGTTQLEARVSGNLKGGEIAVTLDSPEGESVISCKILPTGGRQAWTTVTSEAPASLSGRHDVYLHLQGEVQISWFKLS</sequence>
<dbReference type="Pfam" id="PF03422">
    <property type="entry name" value="CBM_6"/>
    <property type="match status" value="1"/>
</dbReference>
<dbReference type="InterPro" id="IPR005084">
    <property type="entry name" value="CBM6"/>
</dbReference>
<dbReference type="InterPro" id="IPR036962">
    <property type="entry name" value="Glyco_hydro_3_N_sf"/>
</dbReference>
<dbReference type="PRINTS" id="PR00133">
    <property type="entry name" value="GLHYDRLASE3"/>
</dbReference>
<dbReference type="InterPro" id="IPR002772">
    <property type="entry name" value="Glyco_hydro_3_C"/>
</dbReference>
<dbReference type="SUPFAM" id="SSF51445">
    <property type="entry name" value="(Trans)glycosidases"/>
    <property type="match status" value="1"/>
</dbReference>
<dbReference type="InterPro" id="IPR013783">
    <property type="entry name" value="Ig-like_fold"/>
</dbReference>
<dbReference type="InterPro" id="IPR017853">
    <property type="entry name" value="GH"/>
</dbReference>
<dbReference type="SUPFAM" id="SSF50405">
    <property type="entry name" value="Actin-crosslinking proteins"/>
    <property type="match status" value="1"/>
</dbReference>
<dbReference type="InterPro" id="IPR008979">
    <property type="entry name" value="Galactose-bd-like_sf"/>
</dbReference>
<dbReference type="Pfam" id="PF00933">
    <property type="entry name" value="Glyco_hydro_3"/>
    <property type="match status" value="1"/>
</dbReference>
<dbReference type="Gene3D" id="3.20.20.300">
    <property type="entry name" value="Glycoside hydrolase, family 3, N-terminal domain"/>
    <property type="match status" value="1"/>
</dbReference>
<evidence type="ECO:0000259" key="4">
    <source>
        <dbReference type="PROSITE" id="PS51175"/>
    </source>
</evidence>
<evidence type="ECO:0000256" key="2">
    <source>
        <dbReference type="ARBA" id="ARBA00022729"/>
    </source>
</evidence>
<dbReference type="PANTHER" id="PTHR42721:SF3">
    <property type="entry name" value="BETA-D-XYLOSIDASE 5-RELATED"/>
    <property type="match status" value="1"/>
</dbReference>
<dbReference type="PANTHER" id="PTHR42721">
    <property type="entry name" value="SUGAR HYDROLASE-RELATED"/>
    <property type="match status" value="1"/>
</dbReference>
<dbReference type="PROSITE" id="PS51175">
    <property type="entry name" value="CBM6"/>
    <property type="match status" value="1"/>
</dbReference>
<proteinExistence type="inferred from homology"/>
<dbReference type="Pfam" id="PF14310">
    <property type="entry name" value="Fn3-like"/>
    <property type="match status" value="1"/>
</dbReference>
<dbReference type="SMART" id="SM00606">
    <property type="entry name" value="CBD_IV"/>
    <property type="match status" value="1"/>
</dbReference>
<reference evidence="5 6" key="1">
    <citation type="submission" date="2017-04" db="EMBL/GenBank/DDBJ databases">
        <authorList>
            <person name="Varghese N."/>
            <person name="Submissions S."/>
        </authorList>
    </citation>
    <scope>NUCLEOTIDE SEQUENCE [LARGE SCALE GENOMIC DNA]</scope>
    <source>
        <strain evidence="5 6">J12</strain>
    </source>
</reference>
<dbReference type="CDD" id="cd04084">
    <property type="entry name" value="CBM6_xylanase-like"/>
    <property type="match status" value="1"/>
</dbReference>
<accession>A0ABY1LRI4</accession>
<feature type="domain" description="CBM6" evidence="4">
    <location>
        <begin position="833"/>
        <end position="953"/>
    </location>
</feature>
<keyword evidence="3" id="KW-0378">Hydrolase</keyword>
<dbReference type="InterPro" id="IPR006584">
    <property type="entry name" value="Cellulose-bd_IV"/>
</dbReference>
<dbReference type="Gene3D" id="2.60.40.10">
    <property type="entry name" value="Immunoglobulins"/>
    <property type="match status" value="1"/>
</dbReference>